<evidence type="ECO:0000313" key="5">
    <source>
        <dbReference type="EMBL" id="AKF03797.1"/>
    </source>
</evidence>
<dbReference type="KEGG" id="samy:DB32_000946"/>
<evidence type="ECO:0008006" key="7">
    <source>
        <dbReference type="Google" id="ProtNLM"/>
    </source>
</evidence>
<gene>
    <name evidence="5" type="ORF">DB32_000946</name>
</gene>
<proteinExistence type="predicted"/>
<dbReference type="RefSeq" id="WP_053231219.1">
    <property type="nucleotide sequence ID" value="NZ_CP011125.1"/>
</dbReference>
<organism evidence="5 6">
    <name type="scientific">Sandaracinus amylolyticus</name>
    <dbReference type="NCBI Taxonomy" id="927083"/>
    <lineage>
        <taxon>Bacteria</taxon>
        <taxon>Pseudomonadati</taxon>
        <taxon>Myxococcota</taxon>
        <taxon>Polyangia</taxon>
        <taxon>Polyangiales</taxon>
        <taxon>Sandaracinaceae</taxon>
        <taxon>Sandaracinus</taxon>
    </lineage>
</organism>
<dbReference type="EMBL" id="CP011125">
    <property type="protein sequence ID" value="AKF03797.1"/>
    <property type="molecule type" value="Genomic_DNA"/>
</dbReference>
<feature type="domain" description="Glycosyl transferase family 1" evidence="3">
    <location>
        <begin position="201"/>
        <end position="335"/>
    </location>
</feature>
<evidence type="ECO:0000256" key="1">
    <source>
        <dbReference type="ARBA" id="ARBA00022676"/>
    </source>
</evidence>
<dbReference type="Gene3D" id="3.40.50.2000">
    <property type="entry name" value="Glycogen Phosphorylase B"/>
    <property type="match status" value="1"/>
</dbReference>
<dbReference type="Gene3D" id="3.40.50.11090">
    <property type="match status" value="1"/>
</dbReference>
<dbReference type="AlphaFoldDB" id="A0A0F6YFN4"/>
<dbReference type="OrthoDB" id="9806653at2"/>
<keyword evidence="6" id="KW-1185">Reference proteome</keyword>
<keyword evidence="1" id="KW-0328">Glycosyltransferase</keyword>
<dbReference type="InterPro" id="IPR028098">
    <property type="entry name" value="Glyco_trans_4-like_N"/>
</dbReference>
<keyword evidence="2" id="KW-0808">Transferase</keyword>
<sequence>MKITFVLPVFDLSGGVRVVAQYAQRLHERGHEVLVVGCPPGSPSLRTRLRSWARGRGAGPHPTRGASHLDELDVPRRLLDRARPVRASDLPDADVVVATWWETAEWVAALPPRKGVKVHFVQNDEAHPGWLAPSQRARAASAMRLPLAKITISRSLDRMLREAHGATDVEVVPNAVELDVFHARPRGKQARPTVGLLYSDNPLKGVDVSLRALDLVKRALPDLQVVAFGVHAPVAELPLPPGTRFEERPPQHVIRALYASCDVWMCGSRCEGYHLPPLEAMACRVPVVSTRVGGPDDNVIDGENGYLVAIEDAEALAGRTIGVLCASPELWREMSDAAHRTATSWTYADATRAFELALERCILRSPVRALHRPAPPRVTRIASELAMRVRAAMGA</sequence>
<dbReference type="GO" id="GO:0016757">
    <property type="term" value="F:glycosyltransferase activity"/>
    <property type="evidence" value="ECO:0007669"/>
    <property type="project" value="UniProtKB-KW"/>
</dbReference>
<dbReference type="SUPFAM" id="SSF53756">
    <property type="entry name" value="UDP-Glycosyltransferase/glycogen phosphorylase"/>
    <property type="match status" value="1"/>
</dbReference>
<name>A0A0F6YFN4_9BACT</name>
<dbReference type="STRING" id="927083.DB32_000946"/>
<dbReference type="CDD" id="cd03801">
    <property type="entry name" value="GT4_PimA-like"/>
    <property type="match status" value="1"/>
</dbReference>
<evidence type="ECO:0000256" key="2">
    <source>
        <dbReference type="ARBA" id="ARBA00022679"/>
    </source>
</evidence>
<evidence type="ECO:0000259" key="3">
    <source>
        <dbReference type="Pfam" id="PF00534"/>
    </source>
</evidence>
<dbReference type="PANTHER" id="PTHR12526:SF510">
    <property type="entry name" value="D-INOSITOL 3-PHOSPHATE GLYCOSYLTRANSFERASE"/>
    <property type="match status" value="1"/>
</dbReference>
<reference evidence="5 6" key="1">
    <citation type="submission" date="2015-03" db="EMBL/GenBank/DDBJ databases">
        <title>Genome assembly of Sandaracinus amylolyticus DSM 53668.</title>
        <authorList>
            <person name="Sharma G."/>
            <person name="Subramanian S."/>
        </authorList>
    </citation>
    <scope>NUCLEOTIDE SEQUENCE [LARGE SCALE GENOMIC DNA]</scope>
    <source>
        <strain evidence="5 6">DSM 53668</strain>
    </source>
</reference>
<protein>
    <recommendedName>
        <fullName evidence="7">Glycosyltransferase</fullName>
    </recommendedName>
</protein>
<evidence type="ECO:0000259" key="4">
    <source>
        <dbReference type="Pfam" id="PF13439"/>
    </source>
</evidence>
<feature type="domain" description="Glycosyltransferase subfamily 4-like N-terminal" evidence="4">
    <location>
        <begin position="13"/>
        <end position="179"/>
    </location>
</feature>
<evidence type="ECO:0000313" key="6">
    <source>
        <dbReference type="Proteomes" id="UP000034883"/>
    </source>
</evidence>
<dbReference type="PANTHER" id="PTHR12526">
    <property type="entry name" value="GLYCOSYLTRANSFERASE"/>
    <property type="match status" value="1"/>
</dbReference>
<dbReference type="Pfam" id="PF13439">
    <property type="entry name" value="Glyco_transf_4"/>
    <property type="match status" value="1"/>
</dbReference>
<accession>A0A0F6YFN4</accession>
<dbReference type="InterPro" id="IPR001296">
    <property type="entry name" value="Glyco_trans_1"/>
</dbReference>
<dbReference type="Proteomes" id="UP000034883">
    <property type="component" value="Chromosome"/>
</dbReference>
<dbReference type="Pfam" id="PF00534">
    <property type="entry name" value="Glycos_transf_1"/>
    <property type="match status" value="1"/>
</dbReference>